<organism evidence="2 3">
    <name type="scientific">Candidatus Nomurabacteria bacterium RIFCSPLOWO2_02_FULL_40_67</name>
    <dbReference type="NCBI Taxonomy" id="1801787"/>
    <lineage>
        <taxon>Bacteria</taxon>
        <taxon>Candidatus Nomuraibacteriota</taxon>
    </lineage>
</organism>
<name>A0A1F6Y3L1_9BACT</name>
<dbReference type="EMBL" id="MFVL01000025">
    <property type="protein sequence ID" value="OGJ00922.1"/>
    <property type="molecule type" value="Genomic_DNA"/>
</dbReference>
<dbReference type="InterPro" id="IPR033469">
    <property type="entry name" value="CYTH-like_dom_sf"/>
</dbReference>
<dbReference type="AlphaFoldDB" id="A0A1F6Y3L1"/>
<protein>
    <recommendedName>
        <fullName evidence="1">CYTH domain-containing protein</fullName>
    </recommendedName>
</protein>
<gene>
    <name evidence="2" type="ORF">A3I23_01515</name>
</gene>
<accession>A0A1F6Y3L1</accession>
<evidence type="ECO:0000313" key="2">
    <source>
        <dbReference type="EMBL" id="OGJ00922.1"/>
    </source>
</evidence>
<evidence type="ECO:0000259" key="1">
    <source>
        <dbReference type="PROSITE" id="PS51707"/>
    </source>
</evidence>
<dbReference type="PROSITE" id="PS51707">
    <property type="entry name" value="CYTH"/>
    <property type="match status" value="1"/>
</dbReference>
<proteinExistence type="predicted"/>
<sequence length="83" mass="9581">MQKEIETRFLEIDKNELVKKLVSVGAVDRGEEKPEEIIFHAADGSWIGKRKFVRLRKTRDKIKLTYKENVAQAVYSARALGFS</sequence>
<feature type="domain" description="CYTH" evidence="1">
    <location>
        <begin position="2"/>
        <end position="83"/>
    </location>
</feature>
<reference evidence="2 3" key="1">
    <citation type="journal article" date="2016" name="Nat. Commun.">
        <title>Thousands of microbial genomes shed light on interconnected biogeochemical processes in an aquifer system.</title>
        <authorList>
            <person name="Anantharaman K."/>
            <person name="Brown C.T."/>
            <person name="Hug L.A."/>
            <person name="Sharon I."/>
            <person name="Castelle C.J."/>
            <person name="Probst A.J."/>
            <person name="Thomas B.C."/>
            <person name="Singh A."/>
            <person name="Wilkins M.J."/>
            <person name="Karaoz U."/>
            <person name="Brodie E.L."/>
            <person name="Williams K.H."/>
            <person name="Hubbard S.S."/>
            <person name="Banfield J.F."/>
        </authorList>
    </citation>
    <scope>NUCLEOTIDE SEQUENCE [LARGE SCALE GENOMIC DNA]</scope>
</reference>
<dbReference type="SUPFAM" id="SSF55154">
    <property type="entry name" value="CYTH-like phosphatases"/>
    <property type="match status" value="1"/>
</dbReference>
<dbReference type="Proteomes" id="UP000177693">
    <property type="component" value="Unassembled WGS sequence"/>
</dbReference>
<comment type="caution">
    <text evidence="2">The sequence shown here is derived from an EMBL/GenBank/DDBJ whole genome shotgun (WGS) entry which is preliminary data.</text>
</comment>
<evidence type="ECO:0000313" key="3">
    <source>
        <dbReference type="Proteomes" id="UP000177693"/>
    </source>
</evidence>
<dbReference type="Gene3D" id="2.40.320.10">
    <property type="entry name" value="Hypothetical Protein Pfu-838710-001"/>
    <property type="match status" value="1"/>
</dbReference>
<dbReference type="InterPro" id="IPR023577">
    <property type="entry name" value="CYTH_domain"/>
</dbReference>